<dbReference type="STRING" id="2711.A0A067FHG0"/>
<dbReference type="GO" id="GO:0005507">
    <property type="term" value="F:copper ion binding"/>
    <property type="evidence" value="ECO:0007669"/>
    <property type="project" value="InterPro"/>
</dbReference>
<dbReference type="InterPro" id="IPR008972">
    <property type="entry name" value="Cupredoxin"/>
</dbReference>
<organism evidence="3 4">
    <name type="scientific">Citrus sinensis</name>
    <name type="common">Sweet orange</name>
    <name type="synonym">Citrus aurantium var. sinensis</name>
    <dbReference type="NCBI Taxonomy" id="2711"/>
    <lineage>
        <taxon>Eukaryota</taxon>
        <taxon>Viridiplantae</taxon>
        <taxon>Streptophyta</taxon>
        <taxon>Embryophyta</taxon>
        <taxon>Tracheophyta</taxon>
        <taxon>Spermatophyta</taxon>
        <taxon>Magnoliopsida</taxon>
        <taxon>eudicotyledons</taxon>
        <taxon>Gunneridae</taxon>
        <taxon>Pentapetalae</taxon>
        <taxon>rosids</taxon>
        <taxon>malvids</taxon>
        <taxon>Sapindales</taxon>
        <taxon>Rutaceae</taxon>
        <taxon>Aurantioideae</taxon>
        <taxon>Citrus</taxon>
    </lineage>
</organism>
<keyword evidence="4" id="KW-1185">Reference proteome</keyword>
<dbReference type="Proteomes" id="UP000027120">
    <property type="component" value="Unassembled WGS sequence"/>
</dbReference>
<sequence>MLPFSSSQTIKSFLFNVEWKTVSRLCNTKLLLLTVNGEYSGLAIAVYEGDNVQIKVTNRVAQNTTIR</sequence>
<feature type="non-terminal residue" evidence="3">
    <location>
        <position position="67"/>
    </location>
</feature>
<evidence type="ECO:0000259" key="2">
    <source>
        <dbReference type="Pfam" id="PF07732"/>
    </source>
</evidence>
<evidence type="ECO:0000313" key="3">
    <source>
        <dbReference type="EMBL" id="KDO62892.1"/>
    </source>
</evidence>
<dbReference type="InterPro" id="IPR011707">
    <property type="entry name" value="Cu-oxidase-like_N"/>
</dbReference>
<feature type="domain" description="Plastocyanin-like" evidence="2">
    <location>
        <begin position="16"/>
        <end position="66"/>
    </location>
</feature>
<protein>
    <recommendedName>
        <fullName evidence="2">Plastocyanin-like domain-containing protein</fullName>
    </recommendedName>
</protein>
<proteinExistence type="inferred from homology"/>
<accession>A0A067FHG0</accession>
<dbReference type="Pfam" id="PF07732">
    <property type="entry name" value="Cu-oxidase_3"/>
    <property type="match status" value="1"/>
</dbReference>
<reference evidence="3 4" key="1">
    <citation type="submission" date="2014-04" db="EMBL/GenBank/DDBJ databases">
        <authorList>
            <consortium name="International Citrus Genome Consortium"/>
            <person name="Gmitter F."/>
            <person name="Chen C."/>
            <person name="Farmerie W."/>
            <person name="Harkins T."/>
            <person name="Desany B."/>
            <person name="Mohiuddin M."/>
            <person name="Kodira C."/>
            <person name="Borodovsky M."/>
            <person name="Lomsadze A."/>
            <person name="Burns P."/>
            <person name="Jenkins J."/>
            <person name="Prochnik S."/>
            <person name="Shu S."/>
            <person name="Chapman J."/>
            <person name="Pitluck S."/>
            <person name="Schmutz J."/>
            <person name="Rokhsar D."/>
        </authorList>
    </citation>
    <scope>NUCLEOTIDE SEQUENCE</scope>
</reference>
<dbReference type="AlphaFoldDB" id="A0A067FHG0"/>
<dbReference type="Gene3D" id="2.60.40.420">
    <property type="entry name" value="Cupredoxins - blue copper proteins"/>
    <property type="match status" value="1"/>
</dbReference>
<gene>
    <name evidence="3" type="ORF">CISIN_1g0354841mg</name>
</gene>
<comment type="similarity">
    <text evidence="1">Belongs to the multicopper oxidase family.</text>
</comment>
<dbReference type="SUPFAM" id="SSF49503">
    <property type="entry name" value="Cupredoxins"/>
    <property type="match status" value="1"/>
</dbReference>
<name>A0A067FHG0_CITSI</name>
<dbReference type="EMBL" id="KK784916">
    <property type="protein sequence ID" value="KDO62892.1"/>
    <property type="molecule type" value="Genomic_DNA"/>
</dbReference>
<evidence type="ECO:0000256" key="1">
    <source>
        <dbReference type="ARBA" id="ARBA00010609"/>
    </source>
</evidence>
<evidence type="ECO:0000313" key="4">
    <source>
        <dbReference type="Proteomes" id="UP000027120"/>
    </source>
</evidence>